<evidence type="ECO:0000256" key="6">
    <source>
        <dbReference type="RuleBase" id="RU000507"/>
    </source>
</evidence>
<dbReference type="HOGENOM" id="CLU_031618_3_0_5"/>
<dbReference type="CDD" id="cd01449">
    <property type="entry name" value="TST_Repeat_2"/>
    <property type="match status" value="1"/>
</dbReference>
<keyword evidence="3 6" id="KW-0808">Transferase</keyword>
<dbReference type="PROSITE" id="PS00683">
    <property type="entry name" value="RHODANESE_2"/>
    <property type="match status" value="1"/>
</dbReference>
<dbReference type="PROSITE" id="PS50206">
    <property type="entry name" value="RHODANESE_3"/>
    <property type="match status" value="2"/>
</dbReference>
<dbReference type="FunFam" id="3.40.250.10:FF:000015">
    <property type="entry name" value="Sulfurtransferase"/>
    <property type="match status" value="1"/>
</dbReference>
<dbReference type="Pfam" id="PF00581">
    <property type="entry name" value="Rhodanese"/>
    <property type="match status" value="2"/>
</dbReference>
<accession>Q11LB6</accession>
<dbReference type="eggNOG" id="COG2897">
    <property type="taxonomic scope" value="Bacteria"/>
</dbReference>
<evidence type="ECO:0000256" key="1">
    <source>
        <dbReference type="ARBA" id="ARBA00004496"/>
    </source>
</evidence>
<dbReference type="AlphaFoldDB" id="Q11LB6"/>
<dbReference type="PANTHER" id="PTHR11364:SF27">
    <property type="entry name" value="SULFURTRANSFERASE"/>
    <property type="match status" value="1"/>
</dbReference>
<sequence length="284" mass="30673">MQRQQNGSLVTTEWLAAHLDDPDLVLLDASFKLPGVAPTAEEDFSERHIPGAQFFDVDAIADHKNPLPHMLPPPEVFAEHSSAFGISNGHTVIIYDTPGLMSAGRAWWMFRTFGHVNVAILDGGLKKWLAEGRPVTHEVRSRTRANFVARFNPAKIRDKAQLLANLSTGAEQVIDARSAARFHAEEKEARPGLRSGHIPGSLNLPFNLMTDPATGEMKSPQALRAAFLQAGLDFSRPAVASCGSGVTACALVFALHLLGKEDVAVYDGAWAEWGLPGSTPVEPA</sequence>
<comment type="catalytic activity">
    <reaction evidence="5">
        <text>2-oxo-3-sulfanylpropanoate + [thioredoxin]-dithiol = [thioredoxin]-disulfide + hydrogen sulfide + pyruvate + H(+)</text>
        <dbReference type="Rhea" id="RHEA:21740"/>
        <dbReference type="Rhea" id="RHEA-COMP:10698"/>
        <dbReference type="Rhea" id="RHEA-COMP:10700"/>
        <dbReference type="ChEBI" id="CHEBI:15361"/>
        <dbReference type="ChEBI" id="CHEBI:15378"/>
        <dbReference type="ChEBI" id="CHEBI:29919"/>
        <dbReference type="ChEBI" id="CHEBI:29950"/>
        <dbReference type="ChEBI" id="CHEBI:50058"/>
        <dbReference type="ChEBI" id="CHEBI:57678"/>
        <dbReference type="EC" id="2.8.1.2"/>
    </reaction>
    <physiologicalReaction direction="left-to-right" evidence="5">
        <dbReference type="Rhea" id="RHEA:21741"/>
    </physiologicalReaction>
</comment>
<dbReference type="InterPro" id="IPR001763">
    <property type="entry name" value="Rhodanese-like_dom"/>
</dbReference>
<dbReference type="KEGG" id="mes:Meso_0405"/>
<evidence type="ECO:0000259" key="7">
    <source>
        <dbReference type="PROSITE" id="PS50206"/>
    </source>
</evidence>
<reference evidence="8" key="1">
    <citation type="submission" date="2006-06" db="EMBL/GenBank/DDBJ databases">
        <title>Complete sequence of chromosome of Chelativorans sp. BNC1.</title>
        <authorList>
            <consortium name="US DOE Joint Genome Institute"/>
            <person name="Copeland A."/>
            <person name="Lucas S."/>
            <person name="Lapidus A."/>
            <person name="Barry K."/>
            <person name="Detter J.C."/>
            <person name="Glavina del Rio T."/>
            <person name="Hammon N."/>
            <person name="Israni S."/>
            <person name="Dalin E."/>
            <person name="Tice H."/>
            <person name="Pitluck S."/>
            <person name="Chertkov O."/>
            <person name="Brettin T."/>
            <person name="Bruce D."/>
            <person name="Han C."/>
            <person name="Tapia R."/>
            <person name="Gilna P."/>
            <person name="Schmutz J."/>
            <person name="Larimer F."/>
            <person name="Land M."/>
            <person name="Hauser L."/>
            <person name="Kyrpides N."/>
            <person name="Mikhailova N."/>
            <person name="Richardson P."/>
        </authorList>
    </citation>
    <scope>NUCLEOTIDE SEQUENCE</scope>
    <source>
        <strain evidence="8">BNC1</strain>
    </source>
</reference>
<evidence type="ECO:0000256" key="4">
    <source>
        <dbReference type="ARBA" id="ARBA00022737"/>
    </source>
</evidence>
<dbReference type="GO" id="GO:0016784">
    <property type="term" value="F:3-mercaptopyruvate sulfurtransferase activity"/>
    <property type="evidence" value="ECO:0007669"/>
    <property type="project" value="UniProtKB-EC"/>
</dbReference>
<evidence type="ECO:0000256" key="3">
    <source>
        <dbReference type="ARBA" id="ARBA00022679"/>
    </source>
</evidence>
<keyword evidence="4" id="KW-0677">Repeat</keyword>
<proteinExistence type="predicted"/>
<dbReference type="NCBIfam" id="NF008557">
    <property type="entry name" value="PRK11493.1"/>
    <property type="match status" value="1"/>
</dbReference>
<evidence type="ECO:0000256" key="2">
    <source>
        <dbReference type="ARBA" id="ARBA00022490"/>
    </source>
</evidence>
<protein>
    <recommendedName>
        <fullName evidence="6">Sulfurtransferase</fullName>
    </recommendedName>
</protein>
<name>Q11LB6_CHESB</name>
<dbReference type="Gene3D" id="3.40.250.10">
    <property type="entry name" value="Rhodanese-like domain"/>
    <property type="match status" value="2"/>
</dbReference>
<dbReference type="GO" id="GO:0004792">
    <property type="term" value="F:thiosulfate-cyanide sulfurtransferase activity"/>
    <property type="evidence" value="ECO:0007669"/>
    <property type="project" value="InterPro"/>
</dbReference>
<evidence type="ECO:0000313" key="8">
    <source>
        <dbReference type="EMBL" id="ABG61809.1"/>
    </source>
</evidence>
<dbReference type="GO" id="GO:0005737">
    <property type="term" value="C:cytoplasm"/>
    <property type="evidence" value="ECO:0007669"/>
    <property type="project" value="UniProtKB-SubCell"/>
</dbReference>
<dbReference type="FunFam" id="3.40.250.10:FF:000001">
    <property type="entry name" value="Sulfurtransferase"/>
    <property type="match status" value="1"/>
</dbReference>
<dbReference type="InterPro" id="IPR045078">
    <property type="entry name" value="TST/MPST-like"/>
</dbReference>
<feature type="domain" description="Rhodanese" evidence="7">
    <location>
        <begin position="20"/>
        <end position="137"/>
    </location>
</feature>
<feature type="domain" description="Rhodanese" evidence="7">
    <location>
        <begin position="167"/>
        <end position="282"/>
    </location>
</feature>
<dbReference type="CDD" id="cd01448">
    <property type="entry name" value="TST_Repeat_1"/>
    <property type="match status" value="1"/>
</dbReference>
<dbReference type="InterPro" id="IPR001307">
    <property type="entry name" value="Thiosulphate_STrfase_CS"/>
</dbReference>
<organism evidence="8">
    <name type="scientific">Chelativorans sp. (strain BNC1)</name>
    <dbReference type="NCBI Taxonomy" id="266779"/>
    <lineage>
        <taxon>Bacteria</taxon>
        <taxon>Pseudomonadati</taxon>
        <taxon>Pseudomonadota</taxon>
        <taxon>Alphaproteobacteria</taxon>
        <taxon>Hyphomicrobiales</taxon>
        <taxon>Phyllobacteriaceae</taxon>
        <taxon>Chelativorans</taxon>
    </lineage>
</organism>
<dbReference type="SUPFAM" id="SSF52821">
    <property type="entry name" value="Rhodanese/Cell cycle control phosphatase"/>
    <property type="match status" value="2"/>
</dbReference>
<dbReference type="EMBL" id="CP000390">
    <property type="protein sequence ID" value="ABG61809.1"/>
    <property type="molecule type" value="Genomic_DNA"/>
</dbReference>
<keyword evidence="2" id="KW-0963">Cytoplasm</keyword>
<dbReference type="PANTHER" id="PTHR11364">
    <property type="entry name" value="THIOSULFATE SULFERTANSFERASE"/>
    <property type="match status" value="1"/>
</dbReference>
<dbReference type="PROSITE" id="PS00380">
    <property type="entry name" value="RHODANESE_1"/>
    <property type="match status" value="1"/>
</dbReference>
<dbReference type="SMART" id="SM00450">
    <property type="entry name" value="RHOD"/>
    <property type="match status" value="2"/>
</dbReference>
<comment type="subcellular location">
    <subcellularLocation>
        <location evidence="1">Cytoplasm</location>
    </subcellularLocation>
</comment>
<dbReference type="InterPro" id="IPR036873">
    <property type="entry name" value="Rhodanese-like_dom_sf"/>
</dbReference>
<dbReference type="STRING" id="266779.Meso_0405"/>
<evidence type="ECO:0000256" key="5">
    <source>
        <dbReference type="ARBA" id="ARBA00051793"/>
    </source>
</evidence>
<gene>
    <name evidence="8" type="ordered locus">Meso_0405</name>
</gene>